<organism evidence="2 3">
    <name type="scientific">Leptolyngbya foveolarum</name>
    <dbReference type="NCBI Taxonomy" id="47253"/>
    <lineage>
        <taxon>Bacteria</taxon>
        <taxon>Bacillati</taxon>
        <taxon>Cyanobacteriota</taxon>
        <taxon>Cyanophyceae</taxon>
        <taxon>Leptolyngbyales</taxon>
        <taxon>Leptolyngbyaceae</taxon>
        <taxon>Leptolyngbya group</taxon>
        <taxon>Leptolyngbya</taxon>
    </lineage>
</organism>
<proteinExistence type="predicted"/>
<evidence type="ECO:0000256" key="1">
    <source>
        <dbReference type="SAM" id="MobiDB-lite"/>
    </source>
</evidence>
<evidence type="ECO:0000313" key="2">
    <source>
        <dbReference type="EMBL" id="PZO17110.1"/>
    </source>
</evidence>
<accession>A0A2W4UDL1</accession>
<dbReference type="EMBL" id="QBMC01000071">
    <property type="protein sequence ID" value="PZO17110.1"/>
    <property type="molecule type" value="Genomic_DNA"/>
</dbReference>
<comment type="caution">
    <text evidence="2">The sequence shown here is derived from an EMBL/GenBank/DDBJ whole genome shotgun (WGS) entry which is preliminary data.</text>
</comment>
<reference evidence="2 3" key="2">
    <citation type="submission" date="2018-06" db="EMBL/GenBank/DDBJ databases">
        <title>Metagenomic assembly of (sub)arctic Cyanobacteria and their associated microbiome from non-axenic cultures.</title>
        <authorList>
            <person name="Baurain D."/>
        </authorList>
    </citation>
    <scope>NUCLEOTIDE SEQUENCE [LARGE SCALE GENOMIC DNA]</scope>
    <source>
        <strain evidence="2">ULC129bin1</strain>
    </source>
</reference>
<name>A0A2W4UDL1_9CYAN</name>
<dbReference type="Proteomes" id="UP000249354">
    <property type="component" value="Unassembled WGS sequence"/>
</dbReference>
<dbReference type="AlphaFoldDB" id="A0A2W4UDL1"/>
<protein>
    <submittedName>
        <fullName evidence="2">Uncharacterized protein</fullName>
    </submittedName>
</protein>
<gene>
    <name evidence="2" type="ORF">DCF25_11590</name>
</gene>
<feature type="region of interest" description="Disordered" evidence="1">
    <location>
        <begin position="170"/>
        <end position="200"/>
    </location>
</feature>
<sequence>MPLFSKAELQTLTDHSKSPCVSIYIPTHQMGAETQQDHIRLKNQLSEAEKMLAEQGTSSSDTADLLQPATDLINNQDFWQHQNSGLALFMSPGQFRHYTAPIEFEEQTFVSDQFHVKPLLPLLADDGQFYILAASQNKVGLYQATHNSVQAVDLGGTPLDLATALRYDDPEESLQGHSASRSSGKGGDGQIIFSGQGGGKDSENTDILRFFQVVADGVHNVLAGQQAPLVFMGVDFLFPLYKQANDYPHLMEEAVAYQPDQLSPEEIRDRAFKLVEPKFQTDRKTVSEQYGSLKNNNQATADLSMILDAAYNGQIDTLIVASNTHKWGSFDAESRQADFHSERKSNSRDLLDLAASKAMATDAKVYIVDRDEVPDKADAAATLRYPITASQKERV</sequence>
<dbReference type="Pfam" id="PF18849">
    <property type="entry name" value="baeRF_family7"/>
    <property type="match status" value="1"/>
</dbReference>
<dbReference type="InterPro" id="IPR040837">
    <property type="entry name" value="Bact_RF_family7"/>
</dbReference>
<evidence type="ECO:0000313" key="3">
    <source>
        <dbReference type="Proteomes" id="UP000249354"/>
    </source>
</evidence>
<reference evidence="3" key="1">
    <citation type="submission" date="2018-04" db="EMBL/GenBank/DDBJ databases">
        <authorList>
            <person name="Cornet L."/>
        </authorList>
    </citation>
    <scope>NUCLEOTIDE SEQUENCE [LARGE SCALE GENOMIC DNA]</scope>
</reference>
<feature type="compositionally biased region" description="Gly residues" evidence="1">
    <location>
        <begin position="184"/>
        <end position="199"/>
    </location>
</feature>